<organism evidence="2 3">
    <name type="scientific">Paenibacillus darwinianus</name>
    <dbReference type="NCBI Taxonomy" id="1380763"/>
    <lineage>
        <taxon>Bacteria</taxon>
        <taxon>Bacillati</taxon>
        <taxon>Bacillota</taxon>
        <taxon>Bacilli</taxon>
        <taxon>Bacillales</taxon>
        <taxon>Paenibacillaceae</taxon>
        <taxon>Paenibacillus</taxon>
    </lineage>
</organism>
<dbReference type="Proteomes" id="UP000053750">
    <property type="component" value="Unassembled WGS sequence"/>
</dbReference>
<proteinExistence type="predicted"/>
<keyword evidence="3" id="KW-1185">Reference proteome</keyword>
<evidence type="ECO:0000313" key="3">
    <source>
        <dbReference type="Proteomes" id="UP000053750"/>
    </source>
</evidence>
<sequence>MLISIRAGGKKPPEKGRGGIVMLNWIRRVNILWLLVTLFVFHGLLYSALGTDNWLSVALTATLVDTAVVAALQYVIVGRGRERGK</sequence>
<keyword evidence="1" id="KW-0472">Membrane</keyword>
<protein>
    <submittedName>
        <fullName evidence="2">Membrane protein</fullName>
    </submittedName>
</protein>
<feature type="transmembrane region" description="Helical" evidence="1">
    <location>
        <begin position="31"/>
        <end position="49"/>
    </location>
</feature>
<keyword evidence="1" id="KW-1133">Transmembrane helix</keyword>
<name>A0A9W5S2J8_9BACL</name>
<feature type="transmembrane region" description="Helical" evidence="1">
    <location>
        <begin position="55"/>
        <end position="77"/>
    </location>
</feature>
<gene>
    <name evidence="2" type="ORF">BG53_00365</name>
</gene>
<evidence type="ECO:0000256" key="1">
    <source>
        <dbReference type="SAM" id="Phobius"/>
    </source>
</evidence>
<reference evidence="2 3" key="1">
    <citation type="submission" date="2014-02" db="EMBL/GenBank/DDBJ databases">
        <title>Genome sequence of Paenibacillus darwinianus reveals adaptive mechanisms for survival in Antarctic soils.</title>
        <authorList>
            <person name="Dsouza M."/>
            <person name="Taylor M.W."/>
            <person name="Turner S.J."/>
            <person name="Aislabie J."/>
        </authorList>
    </citation>
    <scope>NUCLEOTIDE SEQUENCE [LARGE SCALE GENOMIC DNA]</scope>
    <source>
        <strain evidence="2 3">CE1</strain>
    </source>
</reference>
<keyword evidence="1" id="KW-0812">Transmembrane</keyword>
<dbReference type="AlphaFoldDB" id="A0A9W5S2J8"/>
<evidence type="ECO:0000313" key="2">
    <source>
        <dbReference type="EMBL" id="EXX89287.1"/>
    </source>
</evidence>
<dbReference type="EMBL" id="JFHU01000101">
    <property type="protein sequence ID" value="EXX89287.1"/>
    <property type="molecule type" value="Genomic_DNA"/>
</dbReference>
<accession>A0A9W5S2J8</accession>
<comment type="caution">
    <text evidence="2">The sequence shown here is derived from an EMBL/GenBank/DDBJ whole genome shotgun (WGS) entry which is preliminary data.</text>
</comment>